<organism evidence="6 7">
    <name type="scientific">Fusarium zealandicum</name>
    <dbReference type="NCBI Taxonomy" id="1053134"/>
    <lineage>
        <taxon>Eukaryota</taxon>
        <taxon>Fungi</taxon>
        <taxon>Dikarya</taxon>
        <taxon>Ascomycota</taxon>
        <taxon>Pezizomycotina</taxon>
        <taxon>Sordariomycetes</taxon>
        <taxon>Hypocreomycetidae</taxon>
        <taxon>Hypocreales</taxon>
        <taxon>Nectriaceae</taxon>
        <taxon>Fusarium</taxon>
        <taxon>Fusarium staphyleae species complex</taxon>
    </lineage>
</organism>
<dbReference type="Pfam" id="PF09825">
    <property type="entry name" value="BPL_N"/>
    <property type="match status" value="1"/>
</dbReference>
<feature type="region of interest" description="Disordered" evidence="3">
    <location>
        <begin position="813"/>
        <end position="847"/>
    </location>
</feature>
<keyword evidence="4" id="KW-1133">Transmembrane helix</keyword>
<feature type="compositionally biased region" description="Low complexity" evidence="3">
    <location>
        <begin position="813"/>
        <end position="830"/>
    </location>
</feature>
<feature type="domain" description="BPL/LPL catalytic" evidence="5">
    <location>
        <begin position="385"/>
        <end position="588"/>
    </location>
</feature>
<keyword evidence="4" id="KW-0812">Transmembrane</keyword>
<dbReference type="SUPFAM" id="SSF55681">
    <property type="entry name" value="Class II aaRS and biotin synthetases"/>
    <property type="match status" value="1"/>
</dbReference>
<feature type="compositionally biased region" description="Basic and acidic residues" evidence="3">
    <location>
        <begin position="964"/>
        <end position="973"/>
    </location>
</feature>
<evidence type="ECO:0000256" key="4">
    <source>
        <dbReference type="SAM" id="Phobius"/>
    </source>
</evidence>
<gene>
    <name evidence="6" type="ORF">FZEAL_5587</name>
</gene>
<feature type="region of interest" description="Disordered" evidence="3">
    <location>
        <begin position="918"/>
        <end position="949"/>
    </location>
</feature>
<feature type="transmembrane region" description="Helical" evidence="4">
    <location>
        <begin position="851"/>
        <end position="874"/>
    </location>
</feature>
<accession>A0A8H4UKH2</accession>
<evidence type="ECO:0000313" key="6">
    <source>
        <dbReference type="EMBL" id="KAF4977961.1"/>
    </source>
</evidence>
<evidence type="ECO:0000259" key="5">
    <source>
        <dbReference type="PROSITE" id="PS51733"/>
    </source>
</evidence>
<name>A0A8H4UKH2_9HYPO</name>
<feature type="region of interest" description="Disordered" evidence="3">
    <location>
        <begin position="963"/>
        <end position="982"/>
    </location>
</feature>
<sequence length="982" mass="106981">MAPAKLNVLVYTGLGTTVESVRHCIWSLRRLLGPNYAVIPITETILLKEPWGSTCALLVFPGGGDLGYCQALNGEGNRRIGDYVRRGGSYLGFCAGAYYGSRRCEFEVGNKPLEVIGSRELGFFPGTCRGGAFKGFEYRSEKGARVVRLKVAKDAFEQEVEADIVSYFNGGGVFVDAASIKERKVEVLASYDDETDVDGGDGKAAVVLCDVGSGKALLTGPHPEFAAINLNPQPTVPGYDELITRLADADKARAGFLKACLARLGLEVSPNDAGIPSLSRLHLSSIDDLGVSELLADWADIIDKEDGEEWIRAETDTFHIQNEETIWNLEGLQQSLAETNGSNMSQNGVIDYSKIVKKIFPHDKGHPHPKLTPQFNHSLYFSSLKRYRQIEPTAQDWGSHIIYGEVLTSTNTILEKNPKLMAKLNTGFTVVASTQVAGRGRGTNVWIAPPGCLIFSTVINHAAHLAVSRPVVFIQYITAIAMVEAVQSYDRGYENMPIKLKWPNDIYALDPTKPADKPSYVKVGGILSQCLYFDGAYQIILGVGLNTVNPRPTISISDLVPPGAPPLHLETLLARVLVRLEAIYAQFLREGFSRDLEARYYRHWLHTGQAVTLEAEGGVRARVLGITRDWGMLRAEETDASGRATGKVWTLQSDENSFDYWKGLQKGSAMSPLYLLFCVGLGLQLLSVVACPSVGTLTNSEMLLFSSLDDVNSDNQSPTINVLAENDESNAIETQGLLVSCAQNKPRQLSMPFPEDFTEEISIAQSGPASKGDNWSTMSLSRESFTVPIGTSETITSSPPDFLTTDPEEDYTTIQSSASITPSSTMSSTAKGPTASTTAAPKKHPGLSTSGIVGISVGVFAALLGIFLVLFILLRRRRRARRTAARPVIRLVSGPYPDPTDRESHSFIDIVQQTDSREMVGDDRLRGRPGEPPVSGSARPGEERSRDTLDAVIGGYSSSVYSDQVERMERRDGSGGNSYWNH</sequence>
<dbReference type="AlphaFoldDB" id="A0A8H4UKH2"/>
<dbReference type="NCBIfam" id="TIGR00121">
    <property type="entry name" value="birA_ligase"/>
    <property type="match status" value="1"/>
</dbReference>
<dbReference type="OrthoDB" id="10250105at2759"/>
<dbReference type="InterPro" id="IPR004408">
    <property type="entry name" value="Biotin_CoA_COase_ligase"/>
</dbReference>
<dbReference type="InterPro" id="IPR029062">
    <property type="entry name" value="Class_I_gatase-like"/>
</dbReference>
<dbReference type="EMBL" id="JABEYC010000408">
    <property type="protein sequence ID" value="KAF4977961.1"/>
    <property type="molecule type" value="Genomic_DNA"/>
</dbReference>
<dbReference type="PANTHER" id="PTHR12835">
    <property type="entry name" value="BIOTIN PROTEIN LIGASE"/>
    <property type="match status" value="1"/>
</dbReference>
<dbReference type="InterPro" id="IPR004143">
    <property type="entry name" value="BPL_LPL_catalytic"/>
</dbReference>
<dbReference type="CDD" id="cd03144">
    <property type="entry name" value="GATase1_ScBLP_like"/>
    <property type="match status" value="1"/>
</dbReference>
<evidence type="ECO:0000256" key="3">
    <source>
        <dbReference type="SAM" id="MobiDB-lite"/>
    </source>
</evidence>
<dbReference type="Pfam" id="PF03099">
    <property type="entry name" value="BPL_LplA_LipB"/>
    <property type="match status" value="1"/>
</dbReference>
<dbReference type="InterPro" id="IPR019197">
    <property type="entry name" value="Biotin-prot_ligase_N"/>
</dbReference>
<keyword evidence="7" id="KW-1185">Reference proteome</keyword>
<dbReference type="InterPro" id="IPR045864">
    <property type="entry name" value="aa-tRNA-synth_II/BPL/LPL"/>
</dbReference>
<dbReference type="SUPFAM" id="SSF52317">
    <property type="entry name" value="Class I glutamine amidotransferase-like"/>
    <property type="match status" value="1"/>
</dbReference>
<keyword evidence="2" id="KW-0436">Ligase</keyword>
<comment type="similarity">
    <text evidence="1">Belongs to the biotin--protein ligase family.</text>
</comment>
<dbReference type="Gene3D" id="3.40.50.880">
    <property type="match status" value="1"/>
</dbReference>
<dbReference type="GO" id="GO:0004077">
    <property type="term" value="F:biotin--[biotin carboxyl-carrier protein] ligase activity"/>
    <property type="evidence" value="ECO:0007669"/>
    <property type="project" value="InterPro"/>
</dbReference>
<feature type="compositionally biased region" description="Basic and acidic residues" evidence="3">
    <location>
        <begin position="940"/>
        <end position="949"/>
    </location>
</feature>
<evidence type="ECO:0000256" key="1">
    <source>
        <dbReference type="ARBA" id="ARBA00009934"/>
    </source>
</evidence>
<dbReference type="Proteomes" id="UP000635477">
    <property type="component" value="Unassembled WGS sequence"/>
</dbReference>
<dbReference type="Gene3D" id="3.30.930.10">
    <property type="entry name" value="Bira Bifunctional Protein, Domain 2"/>
    <property type="match status" value="1"/>
</dbReference>
<dbReference type="PANTHER" id="PTHR12835:SF5">
    <property type="entry name" value="BIOTIN--PROTEIN LIGASE"/>
    <property type="match status" value="1"/>
</dbReference>
<feature type="compositionally biased region" description="Basic and acidic residues" evidence="3">
    <location>
        <begin position="918"/>
        <end position="929"/>
    </location>
</feature>
<protein>
    <recommendedName>
        <fullName evidence="5">BPL/LPL catalytic domain-containing protein</fullName>
    </recommendedName>
</protein>
<reference evidence="6" key="1">
    <citation type="journal article" date="2020" name="BMC Genomics">
        <title>Correction to: Identification and distribution of gene clusters required for synthesis of sphingolipid metabolism inhibitors in diverse species of the filamentous fungus Fusarium.</title>
        <authorList>
            <person name="Kim H.S."/>
            <person name="Lohmar J.M."/>
            <person name="Busman M."/>
            <person name="Brown D.W."/>
            <person name="Naumann T.A."/>
            <person name="Divon H.H."/>
            <person name="Lysoe E."/>
            <person name="Uhlig S."/>
            <person name="Proctor R.H."/>
        </authorList>
    </citation>
    <scope>NUCLEOTIDE SEQUENCE</scope>
    <source>
        <strain evidence="6">NRRL 22465</strain>
    </source>
</reference>
<dbReference type="PROSITE" id="PS51733">
    <property type="entry name" value="BPL_LPL_CATALYTIC"/>
    <property type="match status" value="1"/>
</dbReference>
<evidence type="ECO:0000313" key="7">
    <source>
        <dbReference type="Proteomes" id="UP000635477"/>
    </source>
</evidence>
<dbReference type="GO" id="GO:0005737">
    <property type="term" value="C:cytoplasm"/>
    <property type="evidence" value="ECO:0007669"/>
    <property type="project" value="TreeGrafter"/>
</dbReference>
<proteinExistence type="inferred from homology"/>
<reference evidence="6" key="2">
    <citation type="submission" date="2020-05" db="EMBL/GenBank/DDBJ databases">
        <authorList>
            <person name="Kim H.-S."/>
            <person name="Proctor R.H."/>
            <person name="Brown D.W."/>
        </authorList>
    </citation>
    <scope>NUCLEOTIDE SEQUENCE</scope>
    <source>
        <strain evidence="6">NRRL 22465</strain>
    </source>
</reference>
<comment type="caution">
    <text evidence="6">The sequence shown here is derived from an EMBL/GenBank/DDBJ whole genome shotgun (WGS) entry which is preliminary data.</text>
</comment>
<evidence type="ECO:0000256" key="2">
    <source>
        <dbReference type="ARBA" id="ARBA00022598"/>
    </source>
</evidence>
<dbReference type="CDD" id="cd16442">
    <property type="entry name" value="BPL"/>
    <property type="match status" value="1"/>
</dbReference>
<keyword evidence="4" id="KW-0472">Membrane</keyword>